<dbReference type="EMBL" id="BBXV01000016">
    <property type="protein sequence ID" value="GAQ17599.1"/>
    <property type="molecule type" value="Genomic_DNA"/>
</dbReference>
<gene>
    <name evidence="2" type="ORF">OPHB3_1524</name>
</gene>
<keyword evidence="1" id="KW-0472">Membrane</keyword>
<evidence type="ECO:0000313" key="2">
    <source>
        <dbReference type="EMBL" id="GAQ17599.1"/>
    </source>
</evidence>
<reference evidence="3" key="1">
    <citation type="submission" date="2015-07" db="EMBL/GenBank/DDBJ databases">
        <title>Draft Genome Sequence of Oceanobacillus picturae Heshi-B3 that Was Isolated from Fermented Rice Bran with Aging Salted Mackerel, Which Was Named Heshiko as Traditional Fermented Seafood in Japan.</title>
        <authorList>
            <person name="Akuzawa S."/>
            <person name="Nakagawa J."/>
            <person name="Kanekatsu T."/>
            <person name="Kanesaki Y."/>
            <person name="Suzuki T."/>
        </authorList>
    </citation>
    <scope>NUCLEOTIDE SEQUENCE [LARGE SCALE GENOMIC DNA]</scope>
    <source>
        <strain evidence="3">Heshi-B3</strain>
    </source>
</reference>
<keyword evidence="1" id="KW-1133">Transmembrane helix</keyword>
<sequence>MSVSQVVLILLSFVVSIAIVVGLIQLASYVITDRLHLTGWILTFSQFIAVILSLYPVKLTFGTVVYKVTHDLDAKTL</sequence>
<feature type="transmembrane region" description="Helical" evidence="1">
    <location>
        <begin position="7"/>
        <end position="31"/>
    </location>
</feature>
<comment type="caution">
    <text evidence="2">The sequence shown here is derived from an EMBL/GenBank/DDBJ whole genome shotgun (WGS) entry which is preliminary data.</text>
</comment>
<dbReference type="Proteomes" id="UP000052946">
    <property type="component" value="Unassembled WGS sequence"/>
</dbReference>
<protein>
    <submittedName>
        <fullName evidence="2">Thiol:disulfide interchange protein DsbD</fullName>
    </submittedName>
</protein>
<dbReference type="AlphaFoldDB" id="A0A0U9H535"/>
<feature type="transmembrane region" description="Helical" evidence="1">
    <location>
        <begin position="37"/>
        <end position="57"/>
    </location>
</feature>
<evidence type="ECO:0000256" key="1">
    <source>
        <dbReference type="SAM" id="Phobius"/>
    </source>
</evidence>
<reference evidence="2 3" key="2">
    <citation type="journal article" date="2016" name="Genome Announc.">
        <title>Draft Genome Sequence of Oceanobacillus picturae Heshi-B3, Isolated from Fermented Rice Bran in a Traditional Japanese Seafood Dish.</title>
        <authorList>
            <person name="Akuzawa S."/>
            <person name="Nagaoka J."/>
            <person name="Kanekatsu M."/>
            <person name="Kanesaki Y."/>
            <person name="Suzuki T."/>
        </authorList>
    </citation>
    <scope>NUCLEOTIDE SEQUENCE [LARGE SCALE GENOMIC DNA]</scope>
    <source>
        <strain evidence="2 3">Heshi-B3</strain>
    </source>
</reference>
<organism evidence="2 3">
    <name type="scientific">Oceanobacillus picturae</name>
    <dbReference type="NCBI Taxonomy" id="171693"/>
    <lineage>
        <taxon>Bacteria</taxon>
        <taxon>Bacillati</taxon>
        <taxon>Bacillota</taxon>
        <taxon>Bacilli</taxon>
        <taxon>Bacillales</taxon>
        <taxon>Bacillaceae</taxon>
        <taxon>Oceanobacillus</taxon>
    </lineage>
</organism>
<evidence type="ECO:0000313" key="3">
    <source>
        <dbReference type="Proteomes" id="UP000052946"/>
    </source>
</evidence>
<name>A0A0U9H535_9BACI</name>
<keyword evidence="1" id="KW-0812">Transmembrane</keyword>
<accession>A0A0U9H535</accession>
<proteinExistence type="predicted"/>